<dbReference type="EMBL" id="VNIQ01000005">
    <property type="protein sequence ID" value="TYQ02926.1"/>
    <property type="molecule type" value="Genomic_DNA"/>
</dbReference>
<dbReference type="AlphaFoldDB" id="A0A652YM28"/>
<protein>
    <submittedName>
        <fullName evidence="1">Uncharacterized protein</fullName>
    </submittedName>
</protein>
<reference evidence="1" key="1">
    <citation type="submission" date="2019-07" db="EMBL/GenBank/DDBJ databases">
        <title>Genomic Encyclopedia of Type Strains, Phase IV (KMG-IV): sequencing the most valuable type-strain genomes for metagenomic binning, comparative biology and taxonomic classification.</title>
        <authorList>
            <person name="Goeker M."/>
        </authorList>
    </citation>
    <scope>NUCLEOTIDE SEQUENCE</scope>
    <source>
        <strain evidence="1">DSM 44596</strain>
    </source>
</reference>
<proteinExistence type="predicted"/>
<evidence type="ECO:0000313" key="1">
    <source>
        <dbReference type="EMBL" id="TYQ02926.1"/>
    </source>
</evidence>
<sequence>MVTVTDLGPLEARICFPHNALVQILADMATT</sequence>
<accession>A0A652YM28</accession>
<organism evidence="1">
    <name type="scientific">Nocardia globerula</name>
    <dbReference type="NCBI Taxonomy" id="1818"/>
    <lineage>
        <taxon>Bacteria</taxon>
        <taxon>Bacillati</taxon>
        <taxon>Actinomycetota</taxon>
        <taxon>Actinomycetes</taxon>
        <taxon>Mycobacteriales</taxon>
        <taxon>Nocardiaceae</taxon>
        <taxon>Nocardia</taxon>
    </lineage>
</organism>
<gene>
    <name evidence="1" type="ORF">FNL38_10575</name>
</gene>
<comment type="caution">
    <text evidence="1">The sequence shown here is derived from an EMBL/GenBank/DDBJ whole genome shotgun (WGS) entry which is preliminary data.</text>
</comment>
<name>A0A652YM28_NOCGL</name>